<evidence type="ECO:0000313" key="2">
    <source>
        <dbReference type="EMBL" id="KAK9844851.1"/>
    </source>
</evidence>
<evidence type="ECO:0000256" key="1">
    <source>
        <dbReference type="SAM" id="MobiDB-lite"/>
    </source>
</evidence>
<proteinExistence type="predicted"/>
<feature type="compositionally biased region" description="Basic and acidic residues" evidence="1">
    <location>
        <begin position="203"/>
        <end position="221"/>
    </location>
</feature>
<dbReference type="AlphaFoldDB" id="A0AAW1SGU9"/>
<reference evidence="2 3" key="1">
    <citation type="journal article" date="2024" name="Nat. Commun.">
        <title>Phylogenomics reveals the evolutionary origins of lichenization in chlorophyte algae.</title>
        <authorList>
            <person name="Puginier C."/>
            <person name="Libourel C."/>
            <person name="Otte J."/>
            <person name="Skaloud P."/>
            <person name="Haon M."/>
            <person name="Grisel S."/>
            <person name="Petersen M."/>
            <person name="Berrin J.G."/>
            <person name="Delaux P.M."/>
            <person name="Dal Grande F."/>
            <person name="Keller J."/>
        </authorList>
    </citation>
    <scope>NUCLEOTIDE SEQUENCE [LARGE SCALE GENOMIC DNA]</scope>
    <source>
        <strain evidence="2 3">SAG 2145</strain>
    </source>
</reference>
<dbReference type="EMBL" id="JALJOS010000001">
    <property type="protein sequence ID" value="KAK9844851.1"/>
    <property type="molecule type" value="Genomic_DNA"/>
</dbReference>
<feature type="region of interest" description="Disordered" evidence="1">
    <location>
        <begin position="176"/>
        <end position="221"/>
    </location>
</feature>
<accession>A0AAW1SGU9</accession>
<sequence>MGGGFVQMVVCRLVGGKGTCSPGSTQPREEAVPLEGEGDEAREDHGVDGQAVVGHVHGCRCGRVKKRPVLVAERGGLQVLHDVQHPLRNQTPGVPGDGFGALTVQLGEQDVPAGESGGGLEDVVHEVAAKVVLENHRPAVAAKHVQAGGEADDNGTVGLPLTRHVRRGVCLLDVEPPRPQGVLQSEEEGGEARAGAQVPALGRPDRHAPLRHEKLQDLVRT</sequence>
<feature type="region of interest" description="Disordered" evidence="1">
    <location>
        <begin position="19"/>
        <end position="42"/>
    </location>
</feature>
<gene>
    <name evidence="2" type="ORF">WJX74_007656</name>
</gene>
<comment type="caution">
    <text evidence="2">The sequence shown here is derived from an EMBL/GenBank/DDBJ whole genome shotgun (WGS) entry which is preliminary data.</text>
</comment>
<keyword evidence="3" id="KW-1185">Reference proteome</keyword>
<name>A0AAW1SGU9_9CHLO</name>
<evidence type="ECO:0000313" key="3">
    <source>
        <dbReference type="Proteomes" id="UP001438707"/>
    </source>
</evidence>
<organism evidence="2 3">
    <name type="scientific">Apatococcus lobatus</name>
    <dbReference type="NCBI Taxonomy" id="904363"/>
    <lineage>
        <taxon>Eukaryota</taxon>
        <taxon>Viridiplantae</taxon>
        <taxon>Chlorophyta</taxon>
        <taxon>core chlorophytes</taxon>
        <taxon>Trebouxiophyceae</taxon>
        <taxon>Chlorellales</taxon>
        <taxon>Chlorellaceae</taxon>
        <taxon>Apatococcus</taxon>
    </lineage>
</organism>
<dbReference type="Proteomes" id="UP001438707">
    <property type="component" value="Unassembled WGS sequence"/>
</dbReference>
<protein>
    <submittedName>
        <fullName evidence="2">Uncharacterized protein</fullName>
    </submittedName>
</protein>